<dbReference type="PANTHER" id="PTHR22550">
    <property type="entry name" value="SPORE GERMINATION PROTEIN"/>
    <property type="match status" value="1"/>
</dbReference>
<dbReference type="Pfam" id="PF03323">
    <property type="entry name" value="GerA"/>
    <property type="match status" value="1"/>
</dbReference>
<evidence type="ECO:0000313" key="5">
    <source>
        <dbReference type="Proteomes" id="UP000658131"/>
    </source>
</evidence>
<dbReference type="PANTHER" id="PTHR22550:SF9">
    <property type="entry name" value="STAGE V SPORULATION PROTEIN AF"/>
    <property type="match status" value="1"/>
</dbReference>
<reference evidence="4 5" key="1">
    <citation type="submission" date="2020-08" db="EMBL/GenBank/DDBJ databases">
        <title>Genome public.</title>
        <authorList>
            <person name="Liu C."/>
            <person name="Sun Q."/>
        </authorList>
    </citation>
    <scope>NUCLEOTIDE SEQUENCE [LARGE SCALE GENOMIC DNA]</scope>
    <source>
        <strain evidence="4 5">BX1</strain>
    </source>
</reference>
<dbReference type="RefSeq" id="WP_262399781.1">
    <property type="nucleotide sequence ID" value="NZ_JACRTB010000009.1"/>
</dbReference>
<protein>
    <submittedName>
        <fullName evidence="4">Spore germination protein</fullName>
    </submittedName>
</protein>
<dbReference type="PIRSF" id="PIRSF005690">
    <property type="entry name" value="GerBA"/>
    <property type="match status" value="1"/>
</dbReference>
<keyword evidence="2 3" id="KW-0472">Membrane</keyword>
<keyword evidence="3" id="KW-1133">Transmembrane helix</keyword>
<dbReference type="InterPro" id="IPR050768">
    <property type="entry name" value="UPF0353/GerABKA_families"/>
</dbReference>
<accession>A0ABR7NIM4</accession>
<organism evidence="4 5">
    <name type="scientific">Yanshouia hominis</name>
    <dbReference type="NCBI Taxonomy" id="2763673"/>
    <lineage>
        <taxon>Bacteria</taxon>
        <taxon>Bacillati</taxon>
        <taxon>Bacillota</taxon>
        <taxon>Clostridia</taxon>
        <taxon>Eubacteriales</taxon>
        <taxon>Oscillospiraceae</taxon>
        <taxon>Yanshouia</taxon>
    </lineage>
</organism>
<evidence type="ECO:0000256" key="1">
    <source>
        <dbReference type="ARBA" id="ARBA00005278"/>
    </source>
</evidence>
<dbReference type="Proteomes" id="UP000658131">
    <property type="component" value="Unassembled WGS sequence"/>
</dbReference>
<comment type="caution">
    <text evidence="4">The sequence shown here is derived from an EMBL/GenBank/DDBJ whole genome shotgun (WGS) entry which is preliminary data.</text>
</comment>
<keyword evidence="5" id="KW-1185">Reference proteome</keyword>
<feature type="transmembrane region" description="Helical" evidence="3">
    <location>
        <begin position="359"/>
        <end position="378"/>
    </location>
</feature>
<keyword evidence="3" id="KW-0812">Transmembrane</keyword>
<feature type="transmembrane region" description="Helical" evidence="3">
    <location>
        <begin position="298"/>
        <end position="316"/>
    </location>
</feature>
<dbReference type="InterPro" id="IPR004995">
    <property type="entry name" value="Spore_Ger"/>
</dbReference>
<feature type="transmembrane region" description="Helical" evidence="3">
    <location>
        <begin position="384"/>
        <end position="402"/>
    </location>
</feature>
<evidence type="ECO:0000256" key="3">
    <source>
        <dbReference type="SAM" id="Phobius"/>
    </source>
</evidence>
<evidence type="ECO:0000313" key="4">
    <source>
        <dbReference type="EMBL" id="MBC8576245.1"/>
    </source>
</evidence>
<name>A0ABR7NIM4_9FIRM</name>
<evidence type="ECO:0000256" key="2">
    <source>
        <dbReference type="ARBA" id="ARBA00023136"/>
    </source>
</evidence>
<proteinExistence type="inferred from homology"/>
<feature type="transmembrane region" description="Helical" evidence="3">
    <location>
        <begin position="414"/>
        <end position="441"/>
    </location>
</feature>
<dbReference type="EMBL" id="JACRTB010000009">
    <property type="protein sequence ID" value="MBC8576245.1"/>
    <property type="molecule type" value="Genomic_DNA"/>
</dbReference>
<gene>
    <name evidence="4" type="ORF">H8717_07485</name>
</gene>
<sequence length="479" mass="53872">MRQKSSFPDKLTGNYAQDLDILDRALRVRESFDIVGRDLSIAGRQAKLYLIDGFAKDAIMLKIITTLTAIQEGDLEKFPDTKSFSDRYIPYLEVSLETKVSTVIDQVLSGPLALIVQGYPEAIMIDARTYPTRSLQEPDSDRVLRGARDSFAETLVINTALIRRHIRDSRLTMQYHSVGSVSKTDVVLAYLEGRADPETVQGLAKKIDALDVKTLSMGQESLSECLIPKRWYNPFPRVRYTERPDTAAATICEGGIVLIVDGTPSIMLLPSSFFDFFQDTNDYYFPPLVGSYLRLTRYLIYLLTLFLIPVWFLMVKNPQLIPPWLSFIQVEKPNDVPIFFQLLVVELVIDCLKQASLNTPAALGGSFSVVSALILGEFAVTARWFVPEVLLYMAFVAVANFAQPSFELGYAFKLCRVALIILVQLFNLWGFVAGVILIAVLIATTPTVLGKNYLYPLIPFDGSRMLRLFVRRSMHDDNT</sequence>
<comment type="similarity">
    <text evidence="1">Belongs to the GerABKA family.</text>
</comment>